<evidence type="ECO:0000256" key="1">
    <source>
        <dbReference type="SAM" id="MobiDB-lite"/>
    </source>
</evidence>
<dbReference type="AlphaFoldDB" id="A0A8T1VU24"/>
<name>A0A8T1VU24_9STRA</name>
<feature type="region of interest" description="Disordered" evidence="1">
    <location>
        <begin position="73"/>
        <end position="100"/>
    </location>
</feature>
<proteinExistence type="predicted"/>
<dbReference type="EMBL" id="JAGDFM010000140">
    <property type="protein sequence ID" value="KAG7384711.1"/>
    <property type="molecule type" value="Genomic_DNA"/>
</dbReference>
<sequence>MRYNDEIAGKIEEMLLSSSLDARVWAMNEQHPPANLRDRIRAFMYLDDESSFELRRQLQGEINEALSDVVPSASASDSIVPAPSIDTSDSDIGEADPEKPDLQSQIRGVLLGITEVASRLRLLPRTGADTAKMAPLQLEGCIAAADQIRHCVQAFDNNLHGESRRDEQTQSTKKAARKPGTDRALGGDTTLV</sequence>
<reference evidence="2" key="1">
    <citation type="submission" date="2021-02" db="EMBL/GenBank/DDBJ databases">
        <authorList>
            <person name="Palmer J.M."/>
        </authorList>
    </citation>
    <scope>NUCLEOTIDE SEQUENCE</scope>
    <source>
        <strain evidence="2">SCRP734</strain>
    </source>
</reference>
<keyword evidence="3" id="KW-1185">Reference proteome</keyword>
<dbReference type="OrthoDB" id="125485at2759"/>
<feature type="compositionally biased region" description="Low complexity" evidence="1">
    <location>
        <begin position="73"/>
        <end position="85"/>
    </location>
</feature>
<protein>
    <submittedName>
        <fullName evidence="2">Uncharacterized protein</fullName>
    </submittedName>
</protein>
<gene>
    <name evidence="2" type="ORF">PHYPSEUDO_002356</name>
</gene>
<accession>A0A8T1VU24</accession>
<organism evidence="2 3">
    <name type="scientific">Phytophthora pseudosyringae</name>
    <dbReference type="NCBI Taxonomy" id="221518"/>
    <lineage>
        <taxon>Eukaryota</taxon>
        <taxon>Sar</taxon>
        <taxon>Stramenopiles</taxon>
        <taxon>Oomycota</taxon>
        <taxon>Peronosporomycetes</taxon>
        <taxon>Peronosporales</taxon>
        <taxon>Peronosporaceae</taxon>
        <taxon>Phytophthora</taxon>
    </lineage>
</organism>
<evidence type="ECO:0000313" key="3">
    <source>
        <dbReference type="Proteomes" id="UP000694044"/>
    </source>
</evidence>
<feature type="region of interest" description="Disordered" evidence="1">
    <location>
        <begin position="162"/>
        <end position="192"/>
    </location>
</feature>
<evidence type="ECO:0000313" key="2">
    <source>
        <dbReference type="EMBL" id="KAG7384711.1"/>
    </source>
</evidence>
<dbReference type="Proteomes" id="UP000694044">
    <property type="component" value="Unassembled WGS sequence"/>
</dbReference>
<comment type="caution">
    <text evidence="2">The sequence shown here is derived from an EMBL/GenBank/DDBJ whole genome shotgun (WGS) entry which is preliminary data.</text>
</comment>